<dbReference type="InterPro" id="IPR050922">
    <property type="entry name" value="LytR/CpsA/Psr_CW_biosynth"/>
</dbReference>
<feature type="compositionally biased region" description="Low complexity" evidence="2">
    <location>
        <begin position="368"/>
        <end position="378"/>
    </location>
</feature>
<evidence type="ECO:0000256" key="1">
    <source>
        <dbReference type="ARBA" id="ARBA00006068"/>
    </source>
</evidence>
<dbReference type="Proteomes" id="UP000886800">
    <property type="component" value="Unassembled WGS sequence"/>
</dbReference>
<protein>
    <submittedName>
        <fullName evidence="5">LCP family protein</fullName>
    </submittedName>
</protein>
<keyword evidence="3" id="KW-0472">Membrane</keyword>
<comment type="similarity">
    <text evidence="1">Belongs to the LytR/CpsA/Psr (LCP) family.</text>
</comment>
<evidence type="ECO:0000313" key="6">
    <source>
        <dbReference type="Proteomes" id="UP000886800"/>
    </source>
</evidence>
<feature type="transmembrane region" description="Helical" evidence="3">
    <location>
        <begin position="12"/>
        <end position="36"/>
    </location>
</feature>
<dbReference type="InterPro" id="IPR004474">
    <property type="entry name" value="LytR_CpsA_psr"/>
</dbReference>
<keyword evidence="3" id="KW-0812">Transmembrane</keyword>
<dbReference type="NCBIfam" id="TIGR00350">
    <property type="entry name" value="lytR_cpsA_psr"/>
    <property type="match status" value="1"/>
</dbReference>
<feature type="non-terminal residue" evidence="5">
    <location>
        <position position="407"/>
    </location>
</feature>
<evidence type="ECO:0000256" key="2">
    <source>
        <dbReference type="SAM" id="MobiDB-lite"/>
    </source>
</evidence>
<comment type="caution">
    <text evidence="5">The sequence shown here is derived from an EMBL/GenBank/DDBJ whole genome shotgun (WGS) entry which is preliminary data.</text>
</comment>
<feature type="domain" description="Cell envelope-related transcriptional attenuator" evidence="4">
    <location>
        <begin position="99"/>
        <end position="250"/>
    </location>
</feature>
<dbReference type="EMBL" id="DXES01000086">
    <property type="protein sequence ID" value="HIX65410.1"/>
    <property type="molecule type" value="Genomic_DNA"/>
</dbReference>
<evidence type="ECO:0000256" key="3">
    <source>
        <dbReference type="SAM" id="Phobius"/>
    </source>
</evidence>
<keyword evidence="3" id="KW-1133">Transmembrane helix</keyword>
<evidence type="ECO:0000259" key="4">
    <source>
        <dbReference type="Pfam" id="PF03816"/>
    </source>
</evidence>
<dbReference type="Gene3D" id="3.40.630.190">
    <property type="entry name" value="LCP protein"/>
    <property type="match status" value="1"/>
</dbReference>
<proteinExistence type="inferred from homology"/>
<dbReference type="PANTHER" id="PTHR33392">
    <property type="entry name" value="POLYISOPRENYL-TEICHOIC ACID--PEPTIDOGLYCAN TEICHOIC ACID TRANSFERASE TAGU"/>
    <property type="match status" value="1"/>
</dbReference>
<reference evidence="5" key="2">
    <citation type="submission" date="2021-04" db="EMBL/GenBank/DDBJ databases">
        <authorList>
            <person name="Gilroy R."/>
        </authorList>
    </citation>
    <scope>NUCLEOTIDE SEQUENCE</scope>
    <source>
        <strain evidence="5">CHK188-5543</strain>
    </source>
</reference>
<reference evidence="5" key="1">
    <citation type="journal article" date="2021" name="PeerJ">
        <title>Extensive microbial diversity within the chicken gut microbiome revealed by metagenomics and culture.</title>
        <authorList>
            <person name="Gilroy R."/>
            <person name="Ravi A."/>
            <person name="Getino M."/>
            <person name="Pursley I."/>
            <person name="Horton D.L."/>
            <person name="Alikhan N.F."/>
            <person name="Baker D."/>
            <person name="Gharbi K."/>
            <person name="Hall N."/>
            <person name="Watson M."/>
            <person name="Adriaenssens E.M."/>
            <person name="Foster-Nyarko E."/>
            <person name="Jarju S."/>
            <person name="Secka A."/>
            <person name="Antonio M."/>
            <person name="Oren A."/>
            <person name="Chaudhuri R.R."/>
            <person name="La Ragione R."/>
            <person name="Hildebrand F."/>
            <person name="Pallen M.J."/>
        </authorList>
    </citation>
    <scope>NUCLEOTIDE SEQUENCE</scope>
    <source>
        <strain evidence="5">CHK188-5543</strain>
    </source>
</reference>
<sequence>MEHEHQKGRLRRWWWLIPLGLAAVLALAAGGGWLYFQSKLDRIQYVEGAQPLQDETISGTESGRVSDLTYFNILLLGTDERAEGGTIEDFGAELRSGARADACMLLSLNLQEHTAKLVSLERAIGVPIEGYGEDWLTHTFAYGGAQMTLEAVQQLTGIDVRRYARVNVGAAAELIDAIGGVDIELTEVEAAALNGEIYTNSTTRQRVHPGLNHLDGHDALAYARQRFIDDDFHRVQRQRNVLQAAIDQTKDLSLLEINDMLDIALPLVETNLSRQEISDLVLRAPGFLGVQLEQMTLPLSGMYGSKLTPDGRSMMMLDPEETSRILHEFFYTDDFDPATYEPSQEVTDRVWKAQQEAAYQWSLEHAQPEQPQQEPQPQQEEEPPALTREELESGYRRSQSGLMLPLT</sequence>
<accession>A0A9D2B6S7</accession>
<dbReference type="AlphaFoldDB" id="A0A9D2B6S7"/>
<feature type="region of interest" description="Disordered" evidence="2">
    <location>
        <begin position="361"/>
        <end position="407"/>
    </location>
</feature>
<dbReference type="Pfam" id="PF03816">
    <property type="entry name" value="LytR_cpsA_psr"/>
    <property type="match status" value="1"/>
</dbReference>
<dbReference type="PANTHER" id="PTHR33392:SF6">
    <property type="entry name" value="POLYISOPRENYL-TEICHOIC ACID--PEPTIDOGLYCAN TEICHOIC ACID TRANSFERASE TAGU"/>
    <property type="match status" value="1"/>
</dbReference>
<organism evidence="5 6">
    <name type="scientific">Candidatus Anaerotruncus excrementipullorum</name>
    <dbReference type="NCBI Taxonomy" id="2838465"/>
    <lineage>
        <taxon>Bacteria</taxon>
        <taxon>Bacillati</taxon>
        <taxon>Bacillota</taxon>
        <taxon>Clostridia</taxon>
        <taxon>Eubacteriales</taxon>
        <taxon>Oscillospiraceae</taxon>
        <taxon>Anaerotruncus</taxon>
    </lineage>
</organism>
<evidence type="ECO:0000313" key="5">
    <source>
        <dbReference type="EMBL" id="HIX65410.1"/>
    </source>
</evidence>
<gene>
    <name evidence="5" type="ORF">H9736_04095</name>
</gene>
<name>A0A9D2B6S7_9FIRM</name>